<dbReference type="AlphaFoldDB" id="A0AAN7UFP3"/>
<evidence type="ECO:0000313" key="3">
    <source>
        <dbReference type="Proteomes" id="UP001305414"/>
    </source>
</evidence>
<evidence type="ECO:0000256" key="1">
    <source>
        <dbReference type="SAM" id="MobiDB-lite"/>
    </source>
</evidence>
<feature type="compositionally biased region" description="Low complexity" evidence="1">
    <location>
        <begin position="49"/>
        <end position="59"/>
    </location>
</feature>
<keyword evidence="3" id="KW-1185">Reference proteome</keyword>
<gene>
    <name evidence="2" type="ORF">RRF57_003823</name>
</gene>
<comment type="caution">
    <text evidence="2">The sequence shown here is derived from an EMBL/GenBank/DDBJ whole genome shotgun (WGS) entry which is preliminary data.</text>
</comment>
<protein>
    <submittedName>
        <fullName evidence="2">Uncharacterized protein</fullName>
    </submittedName>
</protein>
<name>A0AAN7UFP3_9PEZI</name>
<reference evidence="2 3" key="1">
    <citation type="submission" date="2023-10" db="EMBL/GenBank/DDBJ databases">
        <title>Draft genome sequence of Xylaria bambusicola isolate GMP-LS, the root and basal stem rot pathogen of sugarcane in Indonesia.</title>
        <authorList>
            <person name="Selvaraj P."/>
            <person name="Muralishankar V."/>
            <person name="Muruganantham S."/>
            <person name="Sp S."/>
            <person name="Haryani S."/>
            <person name="Lau K.J.X."/>
            <person name="Naqvi N.I."/>
        </authorList>
    </citation>
    <scope>NUCLEOTIDE SEQUENCE [LARGE SCALE GENOMIC DNA]</scope>
    <source>
        <strain evidence="2">GMP-LS</strain>
    </source>
</reference>
<sequence length="510" mass="58926">MSYPMPTSAPSRPSTPQFSRYSCQPPSRQQYSRSPPSYNHPLNYPTSYPQPFSSPRRLSSPPPLCTSPLLHCHQPNVGEHINPPYTCTRTWEPHRGDQRRHNGDTISTAYHCSKILDYKLERPTRKSLAASMLLQKVSQHPEQQDPIPHGLLLHMFQHLYGSMLDSVKFLAKDLLQIEDPDAVTCKATICRFDKQDTWRLYKSRLGVQEHFYCAPHIEVTLPWLPTRAAIKEVIEAITDSCGALGKHMQPAYKFRTQSYSWKFEPGTIYETVDAGHLIPRPIVHDYNHDETSHEEEQQDEEHHNQQLITYTEEETFETKPDNGPKTLGDIKKEWRFGPNTNQCKEIVKGVLAKLFKLDPRHITVWFWVKDVELNDGKWYPWGSLDNTYGLTLVSQEIARHDPDDAKGSPRRNGKSCRATREKELRDVAPTVRIILPIERKNFAKDDENVKWLQECVDVMRTQLSATSASHSRAAFCISWKKERRDFADWFGPRLVYKLTGDGDNYMLEDA</sequence>
<dbReference type="Proteomes" id="UP001305414">
    <property type="component" value="Unassembled WGS sequence"/>
</dbReference>
<dbReference type="EMBL" id="JAWHQM010000008">
    <property type="protein sequence ID" value="KAK5628108.1"/>
    <property type="molecule type" value="Genomic_DNA"/>
</dbReference>
<feature type="region of interest" description="Disordered" evidence="1">
    <location>
        <begin position="1"/>
        <end position="60"/>
    </location>
</feature>
<feature type="compositionally biased region" description="Low complexity" evidence="1">
    <location>
        <begin position="24"/>
        <end position="37"/>
    </location>
</feature>
<accession>A0AAN7UFP3</accession>
<organism evidence="2 3">
    <name type="scientific">Xylaria bambusicola</name>
    <dbReference type="NCBI Taxonomy" id="326684"/>
    <lineage>
        <taxon>Eukaryota</taxon>
        <taxon>Fungi</taxon>
        <taxon>Dikarya</taxon>
        <taxon>Ascomycota</taxon>
        <taxon>Pezizomycotina</taxon>
        <taxon>Sordariomycetes</taxon>
        <taxon>Xylariomycetidae</taxon>
        <taxon>Xylariales</taxon>
        <taxon>Xylariaceae</taxon>
        <taxon>Xylaria</taxon>
    </lineage>
</organism>
<feature type="region of interest" description="Disordered" evidence="1">
    <location>
        <begin position="399"/>
        <end position="419"/>
    </location>
</feature>
<proteinExistence type="predicted"/>
<feature type="compositionally biased region" description="Polar residues" evidence="1">
    <location>
        <begin position="8"/>
        <end position="22"/>
    </location>
</feature>
<evidence type="ECO:0000313" key="2">
    <source>
        <dbReference type="EMBL" id="KAK5628108.1"/>
    </source>
</evidence>